<keyword evidence="2" id="KW-1185">Reference proteome</keyword>
<reference evidence="1" key="2">
    <citation type="submission" date="2022-06" db="UniProtKB">
        <authorList>
            <consortium name="EnsemblMetazoa"/>
        </authorList>
    </citation>
    <scope>IDENTIFICATION</scope>
</reference>
<evidence type="ECO:0000313" key="2">
    <source>
        <dbReference type="Proteomes" id="UP000024404"/>
    </source>
</evidence>
<organism evidence="1 2">
    <name type="scientific">Onchocerca volvulus</name>
    <dbReference type="NCBI Taxonomy" id="6282"/>
    <lineage>
        <taxon>Eukaryota</taxon>
        <taxon>Metazoa</taxon>
        <taxon>Ecdysozoa</taxon>
        <taxon>Nematoda</taxon>
        <taxon>Chromadorea</taxon>
        <taxon>Rhabditida</taxon>
        <taxon>Spirurina</taxon>
        <taxon>Spiruromorpha</taxon>
        <taxon>Filarioidea</taxon>
        <taxon>Onchocercidae</taxon>
        <taxon>Onchocerca</taxon>
    </lineage>
</organism>
<sequence length="195" mass="22795">MLAFCKIVHNHQYHSIKSYRFGFLLPLEDVLVLNADRICGLVWLSQKELMKVLRFAINTVINDYLETIGWMMGFTSYVISRSSRSLHAQACECNENQSESSEFDLQIYFRNPKQLLEQYVKNLRAVLDFQSSHRQNLQKAKQEQREMKKVLRFAINTPIGDCLEADRFELIEDNRSLNRIALSFLVVYIKPSPIA</sequence>
<evidence type="ECO:0000313" key="1">
    <source>
        <dbReference type="EnsemblMetazoa" id="OVOC7613.1"/>
    </source>
</evidence>
<protein>
    <submittedName>
        <fullName evidence="1">Uncharacterized protein</fullName>
    </submittedName>
</protein>
<accession>A0A8R1XZI4</accession>
<dbReference type="AlphaFoldDB" id="A0A8R1XZI4"/>
<dbReference type="Proteomes" id="UP000024404">
    <property type="component" value="Unassembled WGS sequence"/>
</dbReference>
<name>A0A8R1XZI4_ONCVO</name>
<reference evidence="2" key="1">
    <citation type="submission" date="2013-10" db="EMBL/GenBank/DDBJ databases">
        <title>Genome sequencing of Onchocerca volvulus.</title>
        <authorList>
            <person name="Cotton J."/>
            <person name="Tsai J."/>
            <person name="Stanley E."/>
            <person name="Tracey A."/>
            <person name="Holroyd N."/>
            <person name="Lustigman S."/>
            <person name="Berriman M."/>
        </authorList>
    </citation>
    <scope>NUCLEOTIDE SEQUENCE</scope>
</reference>
<dbReference type="EMBL" id="CMVM020000222">
    <property type="status" value="NOT_ANNOTATED_CDS"/>
    <property type="molecule type" value="Genomic_DNA"/>
</dbReference>
<dbReference type="EnsemblMetazoa" id="OVOC7613.1">
    <property type="protein sequence ID" value="OVOC7613.1"/>
    <property type="gene ID" value="WBGene00244422"/>
</dbReference>
<proteinExistence type="predicted"/>